<gene>
    <name evidence="2" type="ORF">BVC80_8637g5</name>
</gene>
<organism evidence="2 3">
    <name type="scientific">Macleaya cordata</name>
    <name type="common">Five-seeded plume-poppy</name>
    <name type="synonym">Bocconia cordata</name>
    <dbReference type="NCBI Taxonomy" id="56857"/>
    <lineage>
        <taxon>Eukaryota</taxon>
        <taxon>Viridiplantae</taxon>
        <taxon>Streptophyta</taxon>
        <taxon>Embryophyta</taxon>
        <taxon>Tracheophyta</taxon>
        <taxon>Spermatophyta</taxon>
        <taxon>Magnoliopsida</taxon>
        <taxon>Ranunculales</taxon>
        <taxon>Papaveraceae</taxon>
        <taxon>Papaveroideae</taxon>
        <taxon>Macleaya</taxon>
    </lineage>
</organism>
<evidence type="ECO:0000256" key="1">
    <source>
        <dbReference type="SAM" id="Phobius"/>
    </source>
</evidence>
<evidence type="ECO:0000313" key="2">
    <source>
        <dbReference type="EMBL" id="OVA19207.1"/>
    </source>
</evidence>
<reference evidence="2 3" key="1">
    <citation type="journal article" date="2017" name="Mol. Plant">
        <title>The Genome of Medicinal Plant Macleaya cordata Provides New Insights into Benzylisoquinoline Alkaloids Metabolism.</title>
        <authorList>
            <person name="Liu X."/>
            <person name="Liu Y."/>
            <person name="Huang P."/>
            <person name="Ma Y."/>
            <person name="Qing Z."/>
            <person name="Tang Q."/>
            <person name="Cao H."/>
            <person name="Cheng P."/>
            <person name="Zheng Y."/>
            <person name="Yuan Z."/>
            <person name="Zhou Y."/>
            <person name="Liu J."/>
            <person name="Tang Z."/>
            <person name="Zhuo Y."/>
            <person name="Zhang Y."/>
            <person name="Yu L."/>
            <person name="Huang J."/>
            <person name="Yang P."/>
            <person name="Peng Q."/>
            <person name="Zhang J."/>
            <person name="Jiang W."/>
            <person name="Zhang Z."/>
            <person name="Lin K."/>
            <person name="Ro D.K."/>
            <person name="Chen X."/>
            <person name="Xiong X."/>
            <person name="Shang Y."/>
            <person name="Huang S."/>
            <person name="Zeng J."/>
        </authorList>
    </citation>
    <scope>NUCLEOTIDE SEQUENCE [LARGE SCALE GENOMIC DNA]</scope>
    <source>
        <strain evidence="3">cv. BLH2017</strain>
        <tissue evidence="2">Root</tissue>
    </source>
</reference>
<keyword evidence="1" id="KW-0812">Transmembrane</keyword>
<feature type="transmembrane region" description="Helical" evidence="1">
    <location>
        <begin position="44"/>
        <end position="64"/>
    </location>
</feature>
<dbReference type="InParanoid" id="A0A200R8Z4"/>
<proteinExistence type="predicted"/>
<name>A0A200R8Z4_MACCD</name>
<dbReference type="AlphaFoldDB" id="A0A200R8Z4"/>
<keyword evidence="1" id="KW-1133">Transmembrane helix</keyword>
<keyword evidence="1" id="KW-0472">Membrane</keyword>
<keyword evidence="3" id="KW-1185">Reference proteome</keyword>
<evidence type="ECO:0000313" key="3">
    <source>
        <dbReference type="Proteomes" id="UP000195402"/>
    </source>
</evidence>
<sequence>MVVFVNSEPQTNLLNKDLRTQLSNSSNINRFATAQSARTSDPLLFLKFGIAPLLMALGLSMMAAS</sequence>
<dbReference type="Proteomes" id="UP000195402">
    <property type="component" value="Unassembled WGS sequence"/>
</dbReference>
<accession>A0A200R8Z4</accession>
<protein>
    <submittedName>
        <fullName evidence="2">Uncharacterized protein</fullName>
    </submittedName>
</protein>
<comment type="caution">
    <text evidence="2">The sequence shown here is derived from an EMBL/GenBank/DDBJ whole genome shotgun (WGS) entry which is preliminary data.</text>
</comment>
<dbReference type="EMBL" id="MVGT01000216">
    <property type="protein sequence ID" value="OVA19207.1"/>
    <property type="molecule type" value="Genomic_DNA"/>
</dbReference>